<evidence type="ECO:0000256" key="9">
    <source>
        <dbReference type="ARBA" id="ARBA00023170"/>
    </source>
</evidence>
<dbReference type="PANTHER" id="PTHR48423:SF1">
    <property type="entry name" value="INTERLEUKIN-27 RECEPTOR SUBUNIT ALPHA"/>
    <property type="match status" value="1"/>
</dbReference>
<evidence type="ECO:0000256" key="7">
    <source>
        <dbReference type="ARBA" id="ARBA00023136"/>
    </source>
</evidence>
<dbReference type="GO" id="GO:0004896">
    <property type="term" value="F:cytokine receptor activity"/>
    <property type="evidence" value="ECO:0007669"/>
    <property type="project" value="InterPro"/>
</dbReference>
<evidence type="ECO:0000256" key="4">
    <source>
        <dbReference type="ARBA" id="ARBA00022729"/>
    </source>
</evidence>
<dbReference type="PROSITE" id="PS50853">
    <property type="entry name" value="FN3"/>
    <property type="match status" value="3"/>
</dbReference>
<dbReference type="Pfam" id="PF06328">
    <property type="entry name" value="Lep_receptor_Ig"/>
    <property type="match status" value="1"/>
</dbReference>
<feature type="transmembrane region" description="Helical" evidence="13">
    <location>
        <begin position="845"/>
        <end position="871"/>
    </location>
</feature>
<evidence type="ECO:0000256" key="3">
    <source>
        <dbReference type="ARBA" id="ARBA00022692"/>
    </source>
</evidence>
<dbReference type="GO" id="GO:0005886">
    <property type="term" value="C:plasma membrane"/>
    <property type="evidence" value="ECO:0007669"/>
    <property type="project" value="UniProtKB-ARBA"/>
</dbReference>
<evidence type="ECO:0000313" key="15">
    <source>
        <dbReference type="Proteomes" id="UP000504632"/>
    </source>
</evidence>
<dbReference type="InterPro" id="IPR003529">
    <property type="entry name" value="Hematopoietin_rcpt_Gp130_CS"/>
</dbReference>
<dbReference type="PROSITE" id="PS01353">
    <property type="entry name" value="HEMATOPO_REC_L_F2"/>
    <property type="match status" value="1"/>
</dbReference>
<name>A0A6J2W4M2_CHACN</name>
<protein>
    <submittedName>
        <fullName evidence="16">Granulocyte colony-stimulating factor receptor</fullName>
    </submittedName>
</protein>
<keyword evidence="4" id="KW-0732">Signal</keyword>
<dbReference type="OrthoDB" id="9887129at2759"/>
<keyword evidence="10" id="KW-0325">Glycoprotein</keyword>
<evidence type="ECO:0000256" key="1">
    <source>
        <dbReference type="ARBA" id="ARBA00004479"/>
    </source>
</evidence>
<comment type="similarity">
    <text evidence="2">Belongs to the type I cytokine receptor family. Type 2 subfamily.</text>
</comment>
<organism evidence="15 16">
    <name type="scientific">Chanos chanos</name>
    <name type="common">Milkfish</name>
    <name type="synonym">Mugil chanos</name>
    <dbReference type="NCBI Taxonomy" id="29144"/>
    <lineage>
        <taxon>Eukaryota</taxon>
        <taxon>Metazoa</taxon>
        <taxon>Chordata</taxon>
        <taxon>Craniata</taxon>
        <taxon>Vertebrata</taxon>
        <taxon>Euteleostomi</taxon>
        <taxon>Actinopterygii</taxon>
        <taxon>Neopterygii</taxon>
        <taxon>Teleostei</taxon>
        <taxon>Ostariophysi</taxon>
        <taxon>Gonorynchiformes</taxon>
        <taxon>Chanidae</taxon>
        <taxon>Chanos</taxon>
    </lineage>
</organism>
<evidence type="ECO:0000256" key="12">
    <source>
        <dbReference type="SAM" id="MobiDB-lite"/>
    </source>
</evidence>
<dbReference type="PANTHER" id="PTHR48423">
    <property type="entry name" value="INTERLEUKIN-27 RECEPTOR SUBUNIT ALPHA"/>
    <property type="match status" value="1"/>
</dbReference>
<keyword evidence="7 13" id="KW-0472">Membrane</keyword>
<evidence type="ECO:0000256" key="10">
    <source>
        <dbReference type="ARBA" id="ARBA00023180"/>
    </source>
</evidence>
<evidence type="ECO:0000256" key="13">
    <source>
        <dbReference type="SAM" id="Phobius"/>
    </source>
</evidence>
<feature type="region of interest" description="Disordered" evidence="12">
    <location>
        <begin position="976"/>
        <end position="1030"/>
    </location>
</feature>
<evidence type="ECO:0000256" key="8">
    <source>
        <dbReference type="ARBA" id="ARBA00023157"/>
    </source>
</evidence>
<keyword evidence="3 13" id="KW-0812">Transmembrane</keyword>
<feature type="domain" description="Fibronectin type-III" evidence="14">
    <location>
        <begin position="655"/>
        <end position="748"/>
    </location>
</feature>
<dbReference type="SUPFAM" id="SSF49265">
    <property type="entry name" value="Fibronectin type III"/>
    <property type="match status" value="3"/>
</dbReference>
<feature type="compositionally biased region" description="Low complexity" evidence="12">
    <location>
        <begin position="976"/>
        <end position="997"/>
    </location>
</feature>
<dbReference type="Pfam" id="PF00041">
    <property type="entry name" value="fn3"/>
    <property type="match status" value="1"/>
</dbReference>
<feature type="domain" description="Fibronectin type-III" evidence="14">
    <location>
        <begin position="357"/>
        <end position="458"/>
    </location>
</feature>
<keyword evidence="9 16" id="KW-0675">Receptor</keyword>
<dbReference type="CTD" id="1441"/>
<sequence length="1055" mass="117946">MVSGQDASVHYAPSHHTLTLWTLRGGKTLISGGQVWTQHSGSLLGAGETEYKTTREHKSGAVRCERQYNVAAGSDSHWSAVYHPMSINLRRLRSQAKIKAVPHQRRPNNGRASADISPICLIPRGGSGLTATLASISHLAEERRAREVAVPPPLLKMPGKITELLCLFSGDEKPGGEVRFRLRRILSPLSNGGDGRKAGGGNEFSSGEVMTESVQMVGERWGTGRGAEVWGQGCRVCAVALHGAKDGSYLHEATDVLPCAEVRTPSPVVSFGSPVTASCLIKENCFLTKGRKFHVEWLVKNQSLSSNLPATESNGTYGILIPSFRYTKANLQCCVRLDGNCQIVGGVEVKGGYAPPAPRNLSCLANLTESRTLFCKWDPVEDPQDIPTQYSLHIETRDPEERKVYTLSPRVYSYRVPQKDIFIFSTMQIYVTAVNSIGQATSELLQFSFMEIAKLDPPEIQWLHADENRFGCLKQSWSFPENLRWIKVTLNAEFRLTPVQSQLKDREQIFTRSVRPGRQLEICGLLHGTEYHCQMRVRYKQSPWSEWSQPKKGTTLEKAPNGRLDTWLKVIEEQPLNTVQLFWKATKQFRANGMNLSYIVSAQRRPAWKLCETNENYCVFQLPKRAKLVYLTAKNSVGRSTPITVHINKHRDLDFVYNMSASPQTDTDLLVQWATPESSGVTGYVLEWKPLCNISPAFTSFDLVSKNQSSSLLSGFQPYKPYAISVYPLFKGGIGRPKTIETYTKQKAPSEPPKLSLGAIRYSYVELQWDEIPLEHRNGIIQSYTVFCWDEEDNVKVFSVNKTQRRLVFRDLKPYSMYKAFLMVSTEGGSLNGTVVTFQTEVIDALSILLIVIPACVGVTLFSIILMFTCLTKHMQLKMCLWPIIPDPANSTIKKWIITESQQDLPSFKDIKEPMLVSLSHLSVLDLSNDDGKMKDERLWQSDGKDGSDREETSPRPSISYNDSVPYATVVFSGSYRSQPSSSSPVYLRSESTQPLLEAEEPSSPPPYENVSVRATTENDQFGKFEAGSLGEGVNGMHWEDFPLLSALDIVTNTD</sequence>
<keyword evidence="6 13" id="KW-1133">Transmembrane helix</keyword>
<feature type="domain" description="Fibronectin type-III" evidence="14">
    <location>
        <begin position="751"/>
        <end position="843"/>
    </location>
</feature>
<keyword evidence="5" id="KW-0677">Repeat</keyword>
<dbReference type="InterPro" id="IPR003961">
    <property type="entry name" value="FN3_dom"/>
</dbReference>
<dbReference type="SUPFAM" id="SSF48726">
    <property type="entry name" value="Immunoglobulin"/>
    <property type="match status" value="1"/>
</dbReference>
<dbReference type="InParanoid" id="A0A6J2W4M2"/>
<gene>
    <name evidence="16" type="primary">csf3r</name>
</gene>
<dbReference type="Proteomes" id="UP000504632">
    <property type="component" value="Chromosome 8"/>
</dbReference>
<dbReference type="AlphaFoldDB" id="A0A6J2W4M2"/>
<feature type="region of interest" description="Disordered" evidence="12">
    <location>
        <begin position="935"/>
        <end position="962"/>
    </location>
</feature>
<keyword evidence="8" id="KW-1015">Disulfide bond</keyword>
<keyword evidence="11" id="KW-0393">Immunoglobulin domain</keyword>
<dbReference type="InterPro" id="IPR052672">
    <property type="entry name" value="Type1_Cytokine_Rcpt_Type2"/>
</dbReference>
<evidence type="ECO:0000256" key="11">
    <source>
        <dbReference type="ARBA" id="ARBA00023319"/>
    </source>
</evidence>
<proteinExistence type="inferred from homology"/>
<keyword evidence="15" id="KW-1185">Reference proteome</keyword>
<feature type="compositionally biased region" description="Basic and acidic residues" evidence="12">
    <location>
        <begin position="935"/>
        <end position="954"/>
    </location>
</feature>
<comment type="subcellular location">
    <subcellularLocation>
        <location evidence="1">Membrane</location>
        <topology evidence="1">Single-pass type I membrane protein</topology>
    </subcellularLocation>
</comment>
<feature type="non-terminal residue" evidence="16">
    <location>
        <position position="1055"/>
    </location>
</feature>
<dbReference type="RefSeq" id="XP_030639059.1">
    <property type="nucleotide sequence ID" value="XM_030783199.1"/>
</dbReference>
<evidence type="ECO:0000259" key="14">
    <source>
        <dbReference type="PROSITE" id="PS50853"/>
    </source>
</evidence>
<accession>A0A6J2W4M2</accession>
<evidence type="ECO:0000256" key="5">
    <source>
        <dbReference type="ARBA" id="ARBA00022737"/>
    </source>
</evidence>
<dbReference type="Gene3D" id="2.60.40.10">
    <property type="entry name" value="Immunoglobulins"/>
    <property type="match status" value="6"/>
</dbReference>
<evidence type="ECO:0000256" key="6">
    <source>
        <dbReference type="ARBA" id="ARBA00022989"/>
    </source>
</evidence>
<dbReference type="CDD" id="cd00063">
    <property type="entry name" value="FN3"/>
    <property type="match status" value="1"/>
</dbReference>
<dbReference type="InterPro" id="IPR013783">
    <property type="entry name" value="Ig-like_fold"/>
</dbReference>
<dbReference type="SMART" id="SM00060">
    <property type="entry name" value="FN3"/>
    <property type="match status" value="4"/>
</dbReference>
<dbReference type="GeneID" id="115819697"/>
<reference evidence="16" key="1">
    <citation type="submission" date="2025-08" db="UniProtKB">
        <authorList>
            <consortium name="RefSeq"/>
        </authorList>
    </citation>
    <scope>IDENTIFICATION</scope>
</reference>
<dbReference type="InterPro" id="IPR036116">
    <property type="entry name" value="FN3_sf"/>
</dbReference>
<evidence type="ECO:0000256" key="2">
    <source>
        <dbReference type="ARBA" id="ARBA00008921"/>
    </source>
</evidence>
<evidence type="ECO:0000313" key="16">
    <source>
        <dbReference type="RefSeq" id="XP_030639059.1"/>
    </source>
</evidence>
<dbReference type="InterPro" id="IPR036179">
    <property type="entry name" value="Ig-like_dom_sf"/>
</dbReference>
<dbReference type="InterPro" id="IPR010457">
    <property type="entry name" value="IgC2-like_lig-bd"/>
</dbReference>